<dbReference type="Proteomes" id="UP000068243">
    <property type="component" value="Unassembled WGS sequence"/>
</dbReference>
<accession>A0A100IIX6</accession>
<gene>
    <name evidence="2" type="ORF">ABL_04765</name>
</gene>
<comment type="caution">
    <text evidence="2">The sequence shown here is derived from an EMBL/GenBank/DDBJ whole genome shotgun (WGS) entry which is preliminary data.</text>
</comment>
<reference evidence="3" key="1">
    <citation type="journal article" date="2016" name="Genome Announc.">
        <title>Draft genome sequence of Aspergillus niger strain An76.</title>
        <authorList>
            <person name="Gong W."/>
            <person name="Cheng Z."/>
            <person name="Zhang H."/>
            <person name="Liu L."/>
            <person name="Gao P."/>
            <person name="Wang L."/>
        </authorList>
    </citation>
    <scope>NUCLEOTIDE SEQUENCE [LARGE SCALE GENOMIC DNA]</scope>
    <source>
        <strain evidence="3">An76</strain>
    </source>
</reference>
<dbReference type="OrthoDB" id="4481104at2759"/>
<organism evidence="2 3">
    <name type="scientific">Aspergillus niger</name>
    <dbReference type="NCBI Taxonomy" id="5061"/>
    <lineage>
        <taxon>Eukaryota</taxon>
        <taxon>Fungi</taxon>
        <taxon>Dikarya</taxon>
        <taxon>Ascomycota</taxon>
        <taxon>Pezizomycotina</taxon>
        <taxon>Eurotiomycetes</taxon>
        <taxon>Eurotiomycetidae</taxon>
        <taxon>Eurotiales</taxon>
        <taxon>Aspergillaceae</taxon>
        <taxon>Aspergillus</taxon>
        <taxon>Aspergillus subgen. Circumdati</taxon>
    </lineage>
</organism>
<feature type="region of interest" description="Disordered" evidence="1">
    <location>
        <begin position="180"/>
        <end position="215"/>
    </location>
</feature>
<sequence length="215" mass="23657">MYEPEDTVIADAAEKDIHDIATMAAHVDWHAALSEREIPSIQNPAFSRFCHARGTPATRLTDWTALDGRDGVSSSVVQSYPVTQLQAEREEAATGFFDSDVEPTVLPLGNKNGKSTDNVPKLEDKGVELIVDPNNLYIRAMVVLQGYARTRQLNIPTWRASPAALARPFEDCVRQLDRWIEEVPSEDDPAPPARPGDNAENPLVVPEIEDKAATS</sequence>
<name>A0A100IIX6_ASPNG</name>
<proteinExistence type="predicted"/>
<evidence type="ECO:0000313" key="3">
    <source>
        <dbReference type="Proteomes" id="UP000068243"/>
    </source>
</evidence>
<protein>
    <submittedName>
        <fullName evidence="2">Uncharacterized protein</fullName>
    </submittedName>
</protein>
<dbReference type="AlphaFoldDB" id="A0A100IIX6"/>
<evidence type="ECO:0000313" key="2">
    <source>
        <dbReference type="EMBL" id="GAQ42104.1"/>
    </source>
</evidence>
<evidence type="ECO:0000256" key="1">
    <source>
        <dbReference type="SAM" id="MobiDB-lite"/>
    </source>
</evidence>
<dbReference type="EMBL" id="BCMY01000007">
    <property type="protein sequence ID" value="GAQ42104.1"/>
    <property type="molecule type" value="Genomic_DNA"/>
</dbReference>